<keyword evidence="1" id="KW-0175">Coiled coil</keyword>
<dbReference type="AlphaFoldDB" id="A0A9K3LB74"/>
<sequence>MLSRSVLLSLKKSCNKSRRQNEAVSTEASGRSEQLKIRYMSLEKRLHEAMAQHQKISSRADQNSKSLKEMLAIERVRELEAYAHKASSEIENAQRVIQVCEVRAAPSDDDFSQLLDRCTDLEAEKATIDYELKQHKNGTAEVEEITKESDELQEKLDAALAELVELQQMRDQDLILAHKSREKLEALVDANDELMMNSRNYWMKPSPLSGSPCRGRGA</sequence>
<reference evidence="2" key="2">
    <citation type="submission" date="2021-04" db="EMBL/GenBank/DDBJ databases">
        <authorList>
            <person name="Podell S."/>
        </authorList>
    </citation>
    <scope>NUCLEOTIDE SEQUENCE</scope>
    <source>
        <strain evidence="2">Hildebrandi</strain>
    </source>
</reference>
<organism evidence="2 3">
    <name type="scientific">Nitzschia inconspicua</name>
    <dbReference type="NCBI Taxonomy" id="303405"/>
    <lineage>
        <taxon>Eukaryota</taxon>
        <taxon>Sar</taxon>
        <taxon>Stramenopiles</taxon>
        <taxon>Ochrophyta</taxon>
        <taxon>Bacillariophyta</taxon>
        <taxon>Bacillariophyceae</taxon>
        <taxon>Bacillariophycidae</taxon>
        <taxon>Bacillariales</taxon>
        <taxon>Bacillariaceae</taxon>
        <taxon>Nitzschia</taxon>
    </lineage>
</organism>
<evidence type="ECO:0000256" key="1">
    <source>
        <dbReference type="SAM" id="Coils"/>
    </source>
</evidence>
<dbReference type="EMBL" id="JAGRRH010000014">
    <property type="protein sequence ID" value="KAG7359002.1"/>
    <property type="molecule type" value="Genomic_DNA"/>
</dbReference>
<dbReference type="Proteomes" id="UP000693970">
    <property type="component" value="Unassembled WGS sequence"/>
</dbReference>
<protein>
    <submittedName>
        <fullName evidence="2">Uncharacterized protein</fullName>
    </submittedName>
</protein>
<reference evidence="2" key="1">
    <citation type="journal article" date="2021" name="Sci. Rep.">
        <title>Diploid genomic architecture of Nitzschia inconspicua, an elite biomass production diatom.</title>
        <authorList>
            <person name="Oliver A."/>
            <person name="Podell S."/>
            <person name="Pinowska A."/>
            <person name="Traller J.C."/>
            <person name="Smith S.R."/>
            <person name="McClure R."/>
            <person name="Beliaev A."/>
            <person name="Bohutskyi P."/>
            <person name="Hill E.A."/>
            <person name="Rabines A."/>
            <person name="Zheng H."/>
            <person name="Allen L.Z."/>
            <person name="Kuo A."/>
            <person name="Grigoriev I.V."/>
            <person name="Allen A.E."/>
            <person name="Hazlebeck D."/>
            <person name="Allen E.E."/>
        </authorList>
    </citation>
    <scope>NUCLEOTIDE SEQUENCE</scope>
    <source>
        <strain evidence="2">Hildebrandi</strain>
    </source>
</reference>
<keyword evidence="3" id="KW-1185">Reference proteome</keyword>
<proteinExistence type="predicted"/>
<evidence type="ECO:0000313" key="3">
    <source>
        <dbReference type="Proteomes" id="UP000693970"/>
    </source>
</evidence>
<name>A0A9K3LB74_9STRA</name>
<comment type="caution">
    <text evidence="2">The sequence shown here is derived from an EMBL/GenBank/DDBJ whole genome shotgun (WGS) entry which is preliminary data.</text>
</comment>
<accession>A0A9K3LB74</accession>
<evidence type="ECO:0000313" key="2">
    <source>
        <dbReference type="EMBL" id="KAG7359002.1"/>
    </source>
</evidence>
<gene>
    <name evidence="2" type="ORF">IV203_015591</name>
</gene>
<feature type="coiled-coil region" evidence="1">
    <location>
        <begin position="135"/>
        <end position="169"/>
    </location>
</feature>